<evidence type="ECO:0000313" key="3">
    <source>
        <dbReference type="EMBL" id="AVH54669.1"/>
    </source>
</evidence>
<reference evidence="3 4" key="1">
    <citation type="submission" date="2018-02" db="EMBL/GenBank/DDBJ databases">
        <title>Complete genome sequence of Streptomyces dengpaensis, the producer of angucyclines.</title>
        <authorList>
            <person name="Yumei L."/>
        </authorList>
    </citation>
    <scope>NUCLEOTIDE SEQUENCE [LARGE SCALE GENOMIC DNA]</scope>
    <source>
        <strain evidence="3 4">XZHG99</strain>
    </source>
</reference>
<evidence type="ECO:0000256" key="1">
    <source>
        <dbReference type="ARBA" id="ARBA00007169"/>
    </source>
</evidence>
<name>A0ABM6SKI9_9ACTN</name>
<dbReference type="InterPro" id="IPR029058">
    <property type="entry name" value="AB_hydrolase_fold"/>
</dbReference>
<dbReference type="Proteomes" id="UP000238413">
    <property type="component" value="Chromosome"/>
</dbReference>
<comment type="similarity">
    <text evidence="1">Belongs to the thioesterase family.</text>
</comment>
<sequence length="266" mass="28099">MTERIGDPGVRRQRSETAVAGKPYVLIGGDPDTAAWRVLLVPHSGAGAANARVLSPHLPPDWQLAAARLPGRESRIREPVGDLGTLAADVAATARALPGTAPLLVVGVCAGAVIALEAVRALQDSAPGLVAGLVTVSYWSVDRPPHTTRLLPDGDDTAELMAAVRGFGYVPEHVADDDMAHTYLPLIVADMRAVQDYRSGPEPVLTSALLVISGEDDPLCPPERVAGWAPFAKRTRQARVPGGHMLLVERPAELVGAIKANLDHFR</sequence>
<dbReference type="Pfam" id="PF00975">
    <property type="entry name" value="Thioesterase"/>
    <property type="match status" value="1"/>
</dbReference>
<gene>
    <name evidence="3" type="ORF">C4B68_01215</name>
</gene>
<evidence type="ECO:0000313" key="4">
    <source>
        <dbReference type="Proteomes" id="UP000238413"/>
    </source>
</evidence>
<dbReference type="EMBL" id="CP026652">
    <property type="protein sequence ID" value="AVH54669.1"/>
    <property type="molecule type" value="Genomic_DNA"/>
</dbReference>
<dbReference type="InterPro" id="IPR001031">
    <property type="entry name" value="Thioesterase"/>
</dbReference>
<dbReference type="PANTHER" id="PTHR11487:SF0">
    <property type="entry name" value="S-ACYL FATTY ACID SYNTHASE THIOESTERASE, MEDIUM CHAIN"/>
    <property type="match status" value="1"/>
</dbReference>
<dbReference type="Gene3D" id="3.40.50.1820">
    <property type="entry name" value="alpha/beta hydrolase"/>
    <property type="match status" value="1"/>
</dbReference>
<protein>
    <submittedName>
        <fullName evidence="3">Thioesterase</fullName>
    </submittedName>
</protein>
<organism evidence="3 4">
    <name type="scientific">Streptomyces dengpaensis</name>
    <dbReference type="NCBI Taxonomy" id="2049881"/>
    <lineage>
        <taxon>Bacteria</taxon>
        <taxon>Bacillati</taxon>
        <taxon>Actinomycetota</taxon>
        <taxon>Actinomycetes</taxon>
        <taxon>Kitasatosporales</taxon>
        <taxon>Streptomycetaceae</taxon>
        <taxon>Streptomyces</taxon>
    </lineage>
</organism>
<proteinExistence type="inferred from homology"/>
<evidence type="ECO:0000259" key="2">
    <source>
        <dbReference type="Pfam" id="PF00975"/>
    </source>
</evidence>
<accession>A0ABM6SKI9</accession>
<feature type="domain" description="Thioesterase" evidence="2">
    <location>
        <begin position="38"/>
        <end position="260"/>
    </location>
</feature>
<dbReference type="SUPFAM" id="SSF53474">
    <property type="entry name" value="alpha/beta-Hydrolases"/>
    <property type="match status" value="1"/>
</dbReference>
<keyword evidence="4" id="KW-1185">Reference proteome</keyword>
<dbReference type="PANTHER" id="PTHR11487">
    <property type="entry name" value="THIOESTERASE"/>
    <property type="match status" value="1"/>
</dbReference>
<dbReference type="InterPro" id="IPR012223">
    <property type="entry name" value="TEII"/>
</dbReference>